<evidence type="ECO:0000256" key="3">
    <source>
        <dbReference type="ARBA" id="ARBA00023002"/>
    </source>
</evidence>
<dbReference type="Pfam" id="PF00106">
    <property type="entry name" value="adh_short"/>
    <property type="match status" value="1"/>
</dbReference>
<dbReference type="PRINTS" id="PR00080">
    <property type="entry name" value="SDRFAMILY"/>
</dbReference>
<dbReference type="InterPro" id="IPR020904">
    <property type="entry name" value="Sc_DH/Rdtase_CS"/>
</dbReference>
<evidence type="ECO:0000256" key="4">
    <source>
        <dbReference type="ARBA" id="ARBA00037096"/>
    </source>
</evidence>
<comment type="function">
    <text evidence="4">Putative oxidoreductase.</text>
</comment>
<name>A0A1R0H8T6_9FUNG</name>
<dbReference type="OrthoDB" id="1933717at2759"/>
<comment type="caution">
    <text evidence="6">The sequence shown here is derived from an EMBL/GenBank/DDBJ whole genome shotgun (WGS) entry which is preliminary data.</text>
</comment>
<dbReference type="EMBL" id="LSSL01000082">
    <property type="protein sequence ID" value="OLY85533.1"/>
    <property type="molecule type" value="Genomic_DNA"/>
</dbReference>
<sequence>MELFTLVTAAASSVLFYLYVYGVFTPSRGFRFKNVVITGASSGIGKETAYEFARLGSNLVLTARRGELLEQVANDCRAINKSIKVITVAGDITEDSVQRKILADSLSAFNTIDFLVLNAGTISVTNIETLLGIKKLNPPAFLLPLPDVPALNKALDKIMALNFHAPVSLSSYFLPSLISSQGSIIVVSSMAGFIGAPTRSLYSASKFALNGYFHSLRMEMSRRNVNVSIVCPGTVDTQLRLSAVDLVPNSSESAGSSSPQMDNLSGSKSGKISPLDCAKHIIHAAKYNLDVSCFPLKFKISVYLNTFFPKLVDYFAKKKYGY</sequence>
<keyword evidence="7" id="KW-1185">Reference proteome</keyword>
<evidence type="ECO:0000313" key="7">
    <source>
        <dbReference type="Proteomes" id="UP000187455"/>
    </source>
</evidence>
<reference evidence="6 7" key="1">
    <citation type="journal article" date="2016" name="Mol. Biol. Evol.">
        <title>Genome-Wide Survey of Gut Fungi (Harpellales) Reveals the First Horizontally Transferred Ubiquitin Gene from a Mosquito Host.</title>
        <authorList>
            <person name="Wang Y."/>
            <person name="White M.M."/>
            <person name="Kvist S."/>
            <person name="Moncalvo J.M."/>
        </authorList>
    </citation>
    <scope>NUCLEOTIDE SEQUENCE [LARGE SCALE GENOMIC DNA]</scope>
    <source>
        <strain evidence="6 7">ALG-7-W6</strain>
    </source>
</reference>
<evidence type="ECO:0000256" key="2">
    <source>
        <dbReference type="ARBA" id="ARBA00022857"/>
    </source>
</evidence>
<dbReference type="Proteomes" id="UP000187455">
    <property type="component" value="Unassembled WGS sequence"/>
</dbReference>
<dbReference type="PROSITE" id="PS00061">
    <property type="entry name" value="ADH_SHORT"/>
    <property type="match status" value="1"/>
</dbReference>
<dbReference type="Gene3D" id="3.40.50.720">
    <property type="entry name" value="NAD(P)-binding Rossmann-like Domain"/>
    <property type="match status" value="1"/>
</dbReference>
<gene>
    <name evidence="6" type="ORF">AYI68_g272</name>
</gene>
<dbReference type="AlphaFoldDB" id="A0A1R0H8T6"/>
<evidence type="ECO:0000313" key="6">
    <source>
        <dbReference type="EMBL" id="OLY85533.1"/>
    </source>
</evidence>
<evidence type="ECO:0000256" key="5">
    <source>
        <dbReference type="RuleBase" id="RU000363"/>
    </source>
</evidence>
<dbReference type="PANTHER" id="PTHR44196:SF1">
    <property type="entry name" value="DEHYDROGENASE_REDUCTASE SDR FAMILY MEMBER 7B"/>
    <property type="match status" value="1"/>
</dbReference>
<comment type="similarity">
    <text evidence="1 5">Belongs to the short-chain dehydrogenases/reductases (SDR) family.</text>
</comment>
<dbReference type="SUPFAM" id="SSF51735">
    <property type="entry name" value="NAD(P)-binding Rossmann-fold domains"/>
    <property type="match status" value="1"/>
</dbReference>
<accession>A0A1R0H8T6</accession>
<dbReference type="GO" id="GO:0016020">
    <property type="term" value="C:membrane"/>
    <property type="evidence" value="ECO:0007669"/>
    <property type="project" value="TreeGrafter"/>
</dbReference>
<keyword evidence="2" id="KW-0521">NADP</keyword>
<keyword evidence="3" id="KW-0560">Oxidoreductase</keyword>
<evidence type="ECO:0000256" key="1">
    <source>
        <dbReference type="ARBA" id="ARBA00006484"/>
    </source>
</evidence>
<dbReference type="InterPro" id="IPR002347">
    <property type="entry name" value="SDR_fam"/>
</dbReference>
<dbReference type="PRINTS" id="PR00081">
    <property type="entry name" value="GDHRDH"/>
</dbReference>
<organism evidence="6 7">
    <name type="scientific">Smittium mucronatum</name>
    <dbReference type="NCBI Taxonomy" id="133383"/>
    <lineage>
        <taxon>Eukaryota</taxon>
        <taxon>Fungi</taxon>
        <taxon>Fungi incertae sedis</taxon>
        <taxon>Zoopagomycota</taxon>
        <taxon>Kickxellomycotina</taxon>
        <taxon>Harpellomycetes</taxon>
        <taxon>Harpellales</taxon>
        <taxon>Legeriomycetaceae</taxon>
        <taxon>Smittium</taxon>
    </lineage>
</organism>
<dbReference type="STRING" id="133383.A0A1R0H8T6"/>
<protein>
    <submittedName>
        <fullName evidence="6">Hydroxysteroid 11-beta-dehydrogenase 1-like protein A</fullName>
    </submittedName>
</protein>
<dbReference type="PANTHER" id="PTHR44196">
    <property type="entry name" value="DEHYDROGENASE/REDUCTASE SDR FAMILY MEMBER 7B"/>
    <property type="match status" value="1"/>
</dbReference>
<dbReference type="InterPro" id="IPR036291">
    <property type="entry name" value="NAD(P)-bd_dom_sf"/>
</dbReference>
<dbReference type="GO" id="GO:0016491">
    <property type="term" value="F:oxidoreductase activity"/>
    <property type="evidence" value="ECO:0007669"/>
    <property type="project" value="UniProtKB-KW"/>
</dbReference>
<proteinExistence type="inferred from homology"/>